<evidence type="ECO:0000256" key="1">
    <source>
        <dbReference type="SAM" id="SignalP"/>
    </source>
</evidence>
<organism evidence="2 3">
    <name type="scientific">Mameliella alba</name>
    <dbReference type="NCBI Taxonomy" id="561184"/>
    <lineage>
        <taxon>Bacteria</taxon>
        <taxon>Pseudomonadati</taxon>
        <taxon>Pseudomonadota</taxon>
        <taxon>Alphaproteobacteria</taxon>
        <taxon>Rhodobacterales</taxon>
        <taxon>Roseobacteraceae</taxon>
        <taxon>Mameliella</taxon>
    </lineage>
</organism>
<evidence type="ECO:0000313" key="3">
    <source>
        <dbReference type="Proteomes" id="UP000030960"/>
    </source>
</evidence>
<dbReference type="RefSeq" id="WP_190285486.1">
    <property type="nucleotide sequence ID" value="NZ_JSUQ01000027.1"/>
</dbReference>
<dbReference type="Proteomes" id="UP000030960">
    <property type="component" value="Unassembled WGS sequence"/>
</dbReference>
<dbReference type="AlphaFoldDB" id="A0A0B3RUJ1"/>
<keyword evidence="3" id="KW-1185">Reference proteome</keyword>
<protein>
    <submittedName>
        <fullName evidence="2">Uncharacterized protein</fullName>
    </submittedName>
</protein>
<name>A0A0B3RUJ1_9RHOB</name>
<proteinExistence type="predicted"/>
<reference evidence="2 3" key="1">
    <citation type="submission" date="2014-10" db="EMBL/GenBank/DDBJ databases">
        <title>Genome sequence of Ponticoccus sp. strain UMTAT08 isolated from clonal culture of toxic dinoflagellate Alexandrium tamiyavanichii.</title>
        <authorList>
            <person name="Gan H.Y."/>
            <person name="Muhd D.-D."/>
            <person name="Mohd Noor M.E."/>
            <person name="Yeong Y.S."/>
            <person name="Usup G."/>
        </authorList>
    </citation>
    <scope>NUCLEOTIDE SEQUENCE [LARGE SCALE GENOMIC DNA]</scope>
    <source>
        <strain evidence="2 3">UMTAT08</strain>
    </source>
</reference>
<sequence>MTRLAIALALAASLAAGIYALGRRDHARDIQQENDDATKAAIWAELGRRDCVAAGGLWDFAAGECAGPVSDPR</sequence>
<dbReference type="EMBL" id="JSUQ01000027">
    <property type="protein sequence ID" value="KHQ50398.1"/>
    <property type="molecule type" value="Genomic_DNA"/>
</dbReference>
<evidence type="ECO:0000313" key="2">
    <source>
        <dbReference type="EMBL" id="KHQ50398.1"/>
    </source>
</evidence>
<feature type="signal peptide" evidence="1">
    <location>
        <begin position="1"/>
        <end position="20"/>
    </location>
</feature>
<keyword evidence="1" id="KW-0732">Signal</keyword>
<accession>A0A0B3RUJ1</accession>
<feature type="chain" id="PRO_5002084683" evidence="1">
    <location>
        <begin position="21"/>
        <end position="73"/>
    </location>
</feature>
<gene>
    <name evidence="2" type="ORF">OA50_05073</name>
</gene>
<comment type="caution">
    <text evidence="2">The sequence shown here is derived from an EMBL/GenBank/DDBJ whole genome shotgun (WGS) entry which is preliminary data.</text>
</comment>